<reference evidence="1 2" key="1">
    <citation type="submission" date="2009-10" db="EMBL/GenBank/DDBJ databases">
        <authorList>
            <person name="Muzny D."/>
            <person name="Qin X."/>
            <person name="Deng J."/>
            <person name="Jiang H."/>
            <person name="Liu Y."/>
            <person name="Qu J."/>
            <person name="Song X.-Z."/>
            <person name="Zhang L."/>
            <person name="Thornton R."/>
            <person name="Coyle M."/>
            <person name="Francisco L."/>
            <person name="Jackson L."/>
            <person name="Javaid M."/>
            <person name="Korchina V."/>
            <person name="Kovar C."/>
            <person name="Mata R."/>
            <person name="Mathew T."/>
            <person name="Ngo R."/>
            <person name="Nguyen L."/>
            <person name="Nguyen N."/>
            <person name="Okwuonu G."/>
            <person name="Ongeri F."/>
            <person name="Pham C."/>
            <person name="Simmons D."/>
            <person name="Wilczek-Boney K."/>
            <person name="Hale W."/>
            <person name="Jakkamsetti A."/>
            <person name="Pham P."/>
            <person name="Ruth R."/>
            <person name="San Lucas F."/>
            <person name="Warren J."/>
            <person name="Zhang J."/>
            <person name="Zhao Z."/>
            <person name="Zhou C."/>
            <person name="Zhu D."/>
            <person name="Lee S."/>
            <person name="Bess C."/>
            <person name="Blankenburg K."/>
            <person name="Forbes L."/>
            <person name="Fu Q."/>
            <person name="Gubbala S."/>
            <person name="Hirani K."/>
            <person name="Jayaseelan J.C."/>
            <person name="Lara F."/>
            <person name="Munidasa M."/>
            <person name="Palculict T."/>
            <person name="Patil S."/>
            <person name="Pu L.-L."/>
            <person name="Saada N."/>
            <person name="Tang L."/>
            <person name="Weissenberger G."/>
            <person name="Zhu Y."/>
            <person name="Hemphill L."/>
            <person name="Shang Y."/>
            <person name="Youmans B."/>
            <person name="Ayvaz T."/>
            <person name="Ross M."/>
            <person name="Santibanez J."/>
            <person name="Aqrawi P."/>
            <person name="Gross S."/>
            <person name="Joshi V."/>
            <person name="Fowler G."/>
            <person name="Nazareth L."/>
            <person name="Reid J."/>
            <person name="Worley K."/>
            <person name="Petrosino J."/>
            <person name="Highlander S."/>
            <person name="Gibbs R."/>
        </authorList>
    </citation>
    <scope>NUCLEOTIDE SEQUENCE [LARGE SCALE GENOMIC DNA]</scope>
    <source>
        <strain evidence="1 2">ATCC 43325</strain>
    </source>
</reference>
<dbReference type="Pfam" id="PF17346">
    <property type="entry name" value="DUF5376"/>
    <property type="match status" value="1"/>
</dbReference>
<protein>
    <recommendedName>
        <fullName evidence="3">DUF5376 domain-containing protein</fullName>
    </recommendedName>
</protein>
<accession>C9PRH8</accession>
<sequence>MRYKMKVRFRYYEFQGGIYQTCGVYESDNEENDGMITDYLSTIPDSYADNGFKVLAAVKDPANTWDWISSQAFDALIDHDQIKVGFYLLDGLEEEDIPDDVDERDTDAYVIPRKEFAYLLEKWLDFYHRPITDMNYQEIIDTKEAYL</sequence>
<dbReference type="HOGENOM" id="CLU_147996_0_0_6"/>
<evidence type="ECO:0000313" key="2">
    <source>
        <dbReference type="Proteomes" id="UP000005519"/>
    </source>
</evidence>
<dbReference type="Proteomes" id="UP000005519">
    <property type="component" value="Unassembled WGS sequence"/>
</dbReference>
<gene>
    <name evidence="1" type="ORF">HMPREF0621_1602</name>
</gene>
<dbReference type="AlphaFoldDB" id="C9PRH8"/>
<comment type="caution">
    <text evidence="1">The sequence shown here is derived from an EMBL/GenBank/DDBJ whole genome shotgun (WGS) entry which is preliminary data.</text>
</comment>
<dbReference type="STRING" id="667128.HMPREF0621_1602"/>
<keyword evidence="2" id="KW-1185">Reference proteome</keyword>
<evidence type="ECO:0008006" key="3">
    <source>
        <dbReference type="Google" id="ProtNLM"/>
    </source>
</evidence>
<proteinExistence type="predicted"/>
<organism evidence="1 2">
    <name type="scientific">Pasteurella dagmatis ATCC 43325</name>
    <dbReference type="NCBI Taxonomy" id="667128"/>
    <lineage>
        <taxon>Bacteria</taxon>
        <taxon>Pseudomonadati</taxon>
        <taxon>Pseudomonadota</taxon>
        <taxon>Gammaproteobacteria</taxon>
        <taxon>Pasteurellales</taxon>
        <taxon>Pasteurellaceae</taxon>
        <taxon>Pasteurella</taxon>
    </lineage>
</organism>
<evidence type="ECO:0000313" key="1">
    <source>
        <dbReference type="EMBL" id="EEX50079.1"/>
    </source>
</evidence>
<dbReference type="EMBL" id="ACZR01000014">
    <property type="protein sequence ID" value="EEX50079.1"/>
    <property type="molecule type" value="Genomic_DNA"/>
</dbReference>
<name>C9PRH8_9PAST</name>
<dbReference type="InterPro" id="IPR035416">
    <property type="entry name" value="DUF5376"/>
</dbReference>